<evidence type="ECO:0000259" key="7">
    <source>
        <dbReference type="PROSITE" id="PS50966"/>
    </source>
</evidence>
<feature type="domain" description="SWIM-type" evidence="7">
    <location>
        <begin position="190"/>
        <end position="226"/>
    </location>
</feature>
<evidence type="ECO:0000256" key="3">
    <source>
        <dbReference type="ARBA" id="ARBA00022771"/>
    </source>
</evidence>
<dbReference type="PANTHER" id="PTHR31669">
    <property type="entry name" value="PROTEIN FAR1-RELATED SEQUENCE 10-RELATED"/>
    <property type="match status" value="1"/>
</dbReference>
<dbReference type="PROSITE" id="PS50966">
    <property type="entry name" value="ZF_SWIM"/>
    <property type="match status" value="1"/>
</dbReference>
<dbReference type="GO" id="GO:0006355">
    <property type="term" value="P:regulation of DNA-templated transcription"/>
    <property type="evidence" value="ECO:0007669"/>
    <property type="project" value="UniProtKB-UniRule"/>
</dbReference>
<dbReference type="InterPro" id="IPR031052">
    <property type="entry name" value="FHY3/FAR1"/>
</dbReference>
<accession>A0A835DHZ6</accession>
<dbReference type="InterPro" id="IPR006564">
    <property type="entry name" value="Znf_PMZ"/>
</dbReference>
<dbReference type="Pfam" id="PF04434">
    <property type="entry name" value="SWIM"/>
    <property type="match status" value="1"/>
</dbReference>
<evidence type="ECO:0000313" key="9">
    <source>
        <dbReference type="Proteomes" id="UP000655225"/>
    </source>
</evidence>
<dbReference type="InterPro" id="IPR007527">
    <property type="entry name" value="Znf_SWIM"/>
</dbReference>
<evidence type="ECO:0000256" key="2">
    <source>
        <dbReference type="ARBA" id="ARBA00022723"/>
    </source>
</evidence>
<dbReference type="AlphaFoldDB" id="A0A835DHZ6"/>
<reference evidence="8 9" key="1">
    <citation type="submission" date="2020-04" db="EMBL/GenBank/DDBJ databases">
        <title>Plant Genome Project.</title>
        <authorList>
            <person name="Zhang R.-G."/>
        </authorList>
    </citation>
    <scope>NUCLEOTIDE SEQUENCE [LARGE SCALE GENOMIC DNA]</scope>
    <source>
        <strain evidence="8">YNK0</strain>
        <tissue evidence="8">Leaf</tissue>
    </source>
</reference>
<evidence type="ECO:0000313" key="8">
    <source>
        <dbReference type="EMBL" id="KAF8404158.1"/>
    </source>
</evidence>
<dbReference type="GO" id="GO:0008270">
    <property type="term" value="F:zinc ion binding"/>
    <property type="evidence" value="ECO:0007669"/>
    <property type="project" value="UniProtKB-UniRule"/>
</dbReference>
<dbReference type="Proteomes" id="UP000655225">
    <property type="component" value="Unassembled WGS sequence"/>
</dbReference>
<dbReference type="GO" id="GO:0005634">
    <property type="term" value="C:nucleus"/>
    <property type="evidence" value="ECO:0007669"/>
    <property type="project" value="UniProtKB-SubCell"/>
</dbReference>
<name>A0A835DHZ6_TETSI</name>
<comment type="subcellular location">
    <subcellularLocation>
        <location evidence="6">Nucleus</location>
    </subcellularLocation>
</comment>
<sequence>MITFLTAQIDIDDQRTVLHIQATVNSDNFSGSAVMNFKTRISKDFSRVSISPLANNSKENFWRISRFFYGDFLPRQMDTLFIESCMILDEGEKSDEIGTLLPQNENIDLALKKIVDKEESEDDISEHKNRIRDKNNLILKRVAKIYARNIFEKFQRELEEFIRYKVEDGENDGEYQTYIVKSKVGISEEYVVKLKLDTYEGMCGCQHFEFTGILCRHILKVIARFDVVEIPTQFILKRWIQEANKARVVGKDEITMHDTQSSSEAMRLSHICRISAELACVASKSEKAYKIVLDTIDELFIKVSNQSGKANNNIDEFLTVASTQQDDFEVAAEHHGVKLMHHGLPPDTPENISSIDVGKVCVLAQPSSLMKDNQFRS</sequence>
<keyword evidence="2 6" id="KW-0479">Metal-binding</keyword>
<proteinExistence type="inferred from homology"/>
<evidence type="ECO:0000256" key="1">
    <source>
        <dbReference type="ARBA" id="ARBA00005889"/>
    </source>
</evidence>
<evidence type="ECO:0000256" key="5">
    <source>
        <dbReference type="PROSITE-ProRule" id="PRU00325"/>
    </source>
</evidence>
<keyword evidence="9" id="KW-1185">Reference proteome</keyword>
<dbReference type="SMART" id="SM00575">
    <property type="entry name" value="ZnF_PMZ"/>
    <property type="match status" value="1"/>
</dbReference>
<keyword evidence="3 5" id="KW-0863">Zinc-finger</keyword>
<comment type="function">
    <text evidence="6">Putative transcription activator involved in regulating light control of development.</text>
</comment>
<evidence type="ECO:0000256" key="6">
    <source>
        <dbReference type="RuleBase" id="RU367018"/>
    </source>
</evidence>
<protein>
    <recommendedName>
        <fullName evidence="6">Protein FAR1-RELATED SEQUENCE</fullName>
    </recommendedName>
</protein>
<organism evidence="8 9">
    <name type="scientific">Tetracentron sinense</name>
    <name type="common">Spur-leaf</name>
    <dbReference type="NCBI Taxonomy" id="13715"/>
    <lineage>
        <taxon>Eukaryota</taxon>
        <taxon>Viridiplantae</taxon>
        <taxon>Streptophyta</taxon>
        <taxon>Embryophyta</taxon>
        <taxon>Tracheophyta</taxon>
        <taxon>Spermatophyta</taxon>
        <taxon>Magnoliopsida</taxon>
        <taxon>Trochodendrales</taxon>
        <taxon>Trochodendraceae</taxon>
        <taxon>Tetracentron</taxon>
    </lineage>
</organism>
<keyword evidence="4 6" id="KW-0862">Zinc</keyword>
<dbReference type="EMBL" id="JABCRI010000006">
    <property type="protein sequence ID" value="KAF8404158.1"/>
    <property type="molecule type" value="Genomic_DNA"/>
</dbReference>
<keyword evidence="6" id="KW-0539">Nucleus</keyword>
<gene>
    <name evidence="8" type="ORF">HHK36_009038</name>
</gene>
<dbReference type="PANTHER" id="PTHR31669:SF302">
    <property type="entry name" value="PROTEIN FAR1-RELATED SEQUENCE"/>
    <property type="match status" value="1"/>
</dbReference>
<comment type="similarity">
    <text evidence="1 6">Belongs to the FHY3/FAR1 family.</text>
</comment>
<dbReference type="OrthoDB" id="1572185at2759"/>
<evidence type="ECO:0000256" key="4">
    <source>
        <dbReference type="ARBA" id="ARBA00022833"/>
    </source>
</evidence>
<comment type="caution">
    <text evidence="8">The sequence shown here is derived from an EMBL/GenBank/DDBJ whole genome shotgun (WGS) entry which is preliminary data.</text>
</comment>